<dbReference type="GO" id="GO:0004252">
    <property type="term" value="F:serine-type endopeptidase activity"/>
    <property type="evidence" value="ECO:0007669"/>
    <property type="project" value="InterPro"/>
</dbReference>
<dbReference type="InterPro" id="IPR018114">
    <property type="entry name" value="TRYPSIN_HIS"/>
</dbReference>
<keyword evidence="3" id="KW-0645">Protease</keyword>
<accession>A0A8S9Y436</accession>
<dbReference type="SMART" id="SM00020">
    <property type="entry name" value="Tryp_SPc"/>
    <property type="match status" value="1"/>
</dbReference>
<keyword evidence="3" id="KW-0720">Serine protease</keyword>
<dbReference type="InterPro" id="IPR051487">
    <property type="entry name" value="Ser/Thr_Proteases_Immune/Dev"/>
</dbReference>
<evidence type="ECO:0000256" key="3">
    <source>
        <dbReference type="RuleBase" id="RU363034"/>
    </source>
</evidence>
<reference evidence="5" key="1">
    <citation type="journal article" date="2021" name="Mol. Ecol. Resour.">
        <title>Apolygus lucorum genome provides insights into omnivorousness and mesophyll feeding.</title>
        <authorList>
            <person name="Liu Y."/>
            <person name="Liu H."/>
            <person name="Wang H."/>
            <person name="Huang T."/>
            <person name="Liu B."/>
            <person name="Yang B."/>
            <person name="Yin L."/>
            <person name="Li B."/>
            <person name="Zhang Y."/>
            <person name="Zhang S."/>
            <person name="Jiang F."/>
            <person name="Zhang X."/>
            <person name="Ren Y."/>
            <person name="Wang B."/>
            <person name="Wang S."/>
            <person name="Lu Y."/>
            <person name="Wu K."/>
            <person name="Fan W."/>
            <person name="Wang G."/>
        </authorList>
    </citation>
    <scope>NUCLEOTIDE SEQUENCE</scope>
    <source>
        <strain evidence="5">12Hb</strain>
    </source>
</reference>
<keyword evidence="6" id="KW-1185">Reference proteome</keyword>
<dbReference type="OrthoDB" id="6380398at2759"/>
<dbReference type="PROSITE" id="PS00135">
    <property type="entry name" value="TRYPSIN_SER"/>
    <property type="match status" value="1"/>
</dbReference>
<evidence type="ECO:0000256" key="1">
    <source>
        <dbReference type="ARBA" id="ARBA00023157"/>
    </source>
</evidence>
<dbReference type="InterPro" id="IPR001254">
    <property type="entry name" value="Trypsin_dom"/>
</dbReference>
<keyword evidence="1" id="KW-1015">Disulfide bond</keyword>
<organism evidence="5 6">
    <name type="scientific">Apolygus lucorum</name>
    <name type="common">Small green plant bug</name>
    <name type="synonym">Lygocoris lucorum</name>
    <dbReference type="NCBI Taxonomy" id="248454"/>
    <lineage>
        <taxon>Eukaryota</taxon>
        <taxon>Metazoa</taxon>
        <taxon>Ecdysozoa</taxon>
        <taxon>Arthropoda</taxon>
        <taxon>Hexapoda</taxon>
        <taxon>Insecta</taxon>
        <taxon>Pterygota</taxon>
        <taxon>Neoptera</taxon>
        <taxon>Paraneoptera</taxon>
        <taxon>Hemiptera</taxon>
        <taxon>Heteroptera</taxon>
        <taxon>Panheteroptera</taxon>
        <taxon>Cimicomorpha</taxon>
        <taxon>Miridae</taxon>
        <taxon>Mirini</taxon>
        <taxon>Apolygus</taxon>
    </lineage>
</organism>
<dbReference type="CDD" id="cd00190">
    <property type="entry name" value="Tryp_SPc"/>
    <property type="match status" value="1"/>
</dbReference>
<dbReference type="SUPFAM" id="SSF50494">
    <property type="entry name" value="Trypsin-like serine proteases"/>
    <property type="match status" value="1"/>
</dbReference>
<dbReference type="Gene3D" id="2.40.10.10">
    <property type="entry name" value="Trypsin-like serine proteases"/>
    <property type="match status" value="1"/>
</dbReference>
<dbReference type="PANTHER" id="PTHR24256">
    <property type="entry name" value="TRYPTASE-RELATED"/>
    <property type="match status" value="1"/>
</dbReference>
<dbReference type="InterPro" id="IPR033116">
    <property type="entry name" value="TRYPSIN_SER"/>
</dbReference>
<dbReference type="EMBL" id="WIXP02000002">
    <property type="protein sequence ID" value="KAF6215328.1"/>
    <property type="molecule type" value="Genomic_DNA"/>
</dbReference>
<dbReference type="InterPro" id="IPR043504">
    <property type="entry name" value="Peptidase_S1_PA_chymotrypsin"/>
</dbReference>
<comment type="caution">
    <text evidence="5">The sequence shown here is derived from an EMBL/GenBank/DDBJ whole genome shotgun (WGS) entry which is preliminary data.</text>
</comment>
<dbReference type="AlphaFoldDB" id="A0A8S9Y436"/>
<dbReference type="InterPro" id="IPR001314">
    <property type="entry name" value="Peptidase_S1A"/>
</dbReference>
<keyword evidence="3" id="KW-0378">Hydrolase</keyword>
<sequence length="240" mass="26456">MIPVVVSIARTRTVVPELLERIHGGNVHQCGGSLITVRNVISAGHCFHEIGYTFEKYGVRLGVHDLNDPCHPVINYLHISRRSDYYSDGHTIIHDIAMVTLPISVDFDPIIRPVCLPSLGLDVTDQPVIIAGWGDEKWEGVTPSKPKELHTKVIKHDECSLPPINSTKLCTQSWEQTVCSGDSGGPVVWKDPRTNWYTLVGIVSTTDYCVGHGPATHTRVAAYLPWILDHITGLPSCLVV</sequence>
<evidence type="ECO:0000256" key="2">
    <source>
        <dbReference type="ARBA" id="ARBA00024195"/>
    </source>
</evidence>
<dbReference type="PROSITE" id="PS00134">
    <property type="entry name" value="TRYPSIN_HIS"/>
    <property type="match status" value="1"/>
</dbReference>
<dbReference type="Pfam" id="PF00089">
    <property type="entry name" value="Trypsin"/>
    <property type="match status" value="1"/>
</dbReference>
<evidence type="ECO:0000313" key="5">
    <source>
        <dbReference type="EMBL" id="KAF6215328.1"/>
    </source>
</evidence>
<feature type="domain" description="Peptidase S1" evidence="4">
    <location>
        <begin position="1"/>
        <end position="232"/>
    </location>
</feature>
<name>A0A8S9Y436_APOLU</name>
<dbReference type="PRINTS" id="PR00722">
    <property type="entry name" value="CHYMOTRYPSIN"/>
</dbReference>
<evidence type="ECO:0000259" key="4">
    <source>
        <dbReference type="PROSITE" id="PS50240"/>
    </source>
</evidence>
<comment type="similarity">
    <text evidence="2">Belongs to the peptidase S1 family. CLIP subfamily.</text>
</comment>
<proteinExistence type="inferred from homology"/>
<dbReference type="InterPro" id="IPR009003">
    <property type="entry name" value="Peptidase_S1_PA"/>
</dbReference>
<dbReference type="PROSITE" id="PS50240">
    <property type="entry name" value="TRYPSIN_DOM"/>
    <property type="match status" value="1"/>
</dbReference>
<dbReference type="GO" id="GO:0006508">
    <property type="term" value="P:proteolysis"/>
    <property type="evidence" value="ECO:0007669"/>
    <property type="project" value="UniProtKB-KW"/>
</dbReference>
<gene>
    <name evidence="5" type="ORF">GE061_010080</name>
</gene>
<evidence type="ECO:0000313" key="6">
    <source>
        <dbReference type="Proteomes" id="UP000466442"/>
    </source>
</evidence>
<dbReference type="Proteomes" id="UP000466442">
    <property type="component" value="Unassembled WGS sequence"/>
</dbReference>
<protein>
    <recommendedName>
        <fullName evidence="4">Peptidase S1 domain-containing protein</fullName>
    </recommendedName>
</protein>